<dbReference type="Proteomes" id="UP001383192">
    <property type="component" value="Unassembled WGS sequence"/>
</dbReference>
<dbReference type="InterPro" id="IPR001128">
    <property type="entry name" value="Cyt_P450"/>
</dbReference>
<organism evidence="10 11">
    <name type="scientific">Paramarasmius palmivorus</name>
    <dbReference type="NCBI Taxonomy" id="297713"/>
    <lineage>
        <taxon>Eukaryota</taxon>
        <taxon>Fungi</taxon>
        <taxon>Dikarya</taxon>
        <taxon>Basidiomycota</taxon>
        <taxon>Agaricomycotina</taxon>
        <taxon>Agaricomycetes</taxon>
        <taxon>Agaricomycetidae</taxon>
        <taxon>Agaricales</taxon>
        <taxon>Marasmiineae</taxon>
        <taxon>Marasmiaceae</taxon>
        <taxon>Paramarasmius</taxon>
    </lineage>
</organism>
<evidence type="ECO:0008006" key="12">
    <source>
        <dbReference type="Google" id="ProtNLM"/>
    </source>
</evidence>
<dbReference type="GO" id="GO:0020037">
    <property type="term" value="F:heme binding"/>
    <property type="evidence" value="ECO:0007669"/>
    <property type="project" value="InterPro"/>
</dbReference>
<dbReference type="GO" id="GO:0005506">
    <property type="term" value="F:iron ion binding"/>
    <property type="evidence" value="ECO:0007669"/>
    <property type="project" value="InterPro"/>
</dbReference>
<comment type="cofactor">
    <cofactor evidence="1">
        <name>heme</name>
        <dbReference type="ChEBI" id="CHEBI:30413"/>
    </cofactor>
</comment>
<comment type="caution">
    <text evidence="10">The sequence shown here is derived from an EMBL/GenBank/DDBJ whole genome shotgun (WGS) entry which is preliminary data.</text>
</comment>
<comment type="pathway">
    <text evidence="2">Secondary metabolite biosynthesis.</text>
</comment>
<evidence type="ECO:0000256" key="5">
    <source>
        <dbReference type="ARBA" id="ARBA00022723"/>
    </source>
</evidence>
<evidence type="ECO:0000313" key="11">
    <source>
        <dbReference type="Proteomes" id="UP001383192"/>
    </source>
</evidence>
<dbReference type="EMBL" id="JAYKXP010000046">
    <property type="protein sequence ID" value="KAK7037474.1"/>
    <property type="molecule type" value="Genomic_DNA"/>
</dbReference>
<keyword evidence="9" id="KW-0732">Signal</keyword>
<sequence>MDNLFLLVLFSFVVVTLTRHFVRSTNRSASYPPGPKPWPIIGNALDIPSTKAWEVYSSWCRSYGQDLVHVQVLGQHITIVNSREMARELFEKRSLIYSDRPYVPMIDLCVIKPFTLILVLNGHVRMGWLDNGFGSMAHTSPAFLPYGNTWRQHRRLFQEGFRDSDSVEEYLSVQFKKIQELLVNLLNDPDNFRTHIRTLTGAIIMGIVYGHEVTSSDDYFLDLAEKANETLLTVSMSSATIVNMFPFMRHLPGWLPGCGFQRMAREARGRISDIVEKPYSLVIDQMACSNAPGFKALELTPISELCGEDNEQELLTVKQVCAIAYAAGADTTVSLLATFILAMGAHPHVQKKAQENIDNLLGGSRLPTWEDRSQLQYIDAIMQECLRWRPVSPLGLFHAASTDDIVNGFLIPKGTAVSANIW</sequence>
<keyword evidence="6" id="KW-0560">Oxidoreductase</keyword>
<reference evidence="10 11" key="1">
    <citation type="submission" date="2024-01" db="EMBL/GenBank/DDBJ databases">
        <title>A draft genome for a cacao thread blight-causing isolate of Paramarasmius palmivorus.</title>
        <authorList>
            <person name="Baruah I.K."/>
            <person name="Bukari Y."/>
            <person name="Amoako-Attah I."/>
            <person name="Meinhardt L.W."/>
            <person name="Bailey B.A."/>
            <person name="Cohen S.P."/>
        </authorList>
    </citation>
    <scope>NUCLEOTIDE SEQUENCE [LARGE SCALE GENOMIC DNA]</scope>
    <source>
        <strain evidence="10 11">GH-12</strain>
    </source>
</reference>
<evidence type="ECO:0000256" key="2">
    <source>
        <dbReference type="ARBA" id="ARBA00005179"/>
    </source>
</evidence>
<dbReference type="PRINTS" id="PR00463">
    <property type="entry name" value="EP450I"/>
</dbReference>
<proteinExistence type="inferred from homology"/>
<dbReference type="PANTHER" id="PTHR46300">
    <property type="entry name" value="P450, PUTATIVE (EUROFUNG)-RELATED-RELATED"/>
    <property type="match status" value="1"/>
</dbReference>
<dbReference type="Pfam" id="PF00067">
    <property type="entry name" value="p450"/>
    <property type="match status" value="2"/>
</dbReference>
<feature type="chain" id="PRO_5043620303" description="Cytochrome P450" evidence="9">
    <location>
        <begin position="19"/>
        <end position="422"/>
    </location>
</feature>
<gene>
    <name evidence="10" type="ORF">VNI00_010966</name>
</gene>
<feature type="signal peptide" evidence="9">
    <location>
        <begin position="1"/>
        <end position="18"/>
    </location>
</feature>
<keyword evidence="11" id="KW-1185">Reference proteome</keyword>
<dbReference type="GO" id="GO:0016705">
    <property type="term" value="F:oxidoreductase activity, acting on paired donors, with incorporation or reduction of molecular oxygen"/>
    <property type="evidence" value="ECO:0007669"/>
    <property type="project" value="InterPro"/>
</dbReference>
<evidence type="ECO:0000256" key="9">
    <source>
        <dbReference type="SAM" id="SignalP"/>
    </source>
</evidence>
<accession>A0AAW0CFX6</accession>
<comment type="similarity">
    <text evidence="3">Belongs to the cytochrome P450 family.</text>
</comment>
<dbReference type="GO" id="GO:0004497">
    <property type="term" value="F:monooxygenase activity"/>
    <property type="evidence" value="ECO:0007669"/>
    <property type="project" value="UniProtKB-KW"/>
</dbReference>
<evidence type="ECO:0000256" key="8">
    <source>
        <dbReference type="ARBA" id="ARBA00023033"/>
    </source>
</evidence>
<dbReference type="InterPro" id="IPR050364">
    <property type="entry name" value="Cytochrome_P450_fung"/>
</dbReference>
<keyword evidence="7" id="KW-0408">Iron</keyword>
<dbReference type="InterPro" id="IPR002401">
    <property type="entry name" value="Cyt_P450_E_grp-I"/>
</dbReference>
<evidence type="ECO:0000313" key="10">
    <source>
        <dbReference type="EMBL" id="KAK7037474.1"/>
    </source>
</evidence>
<dbReference type="AlphaFoldDB" id="A0AAW0CFX6"/>
<evidence type="ECO:0000256" key="3">
    <source>
        <dbReference type="ARBA" id="ARBA00010617"/>
    </source>
</evidence>
<evidence type="ECO:0000256" key="1">
    <source>
        <dbReference type="ARBA" id="ARBA00001971"/>
    </source>
</evidence>
<keyword evidence="8" id="KW-0503">Monooxygenase</keyword>
<dbReference type="PANTHER" id="PTHR46300:SF7">
    <property type="entry name" value="P450, PUTATIVE (EUROFUNG)-RELATED"/>
    <property type="match status" value="1"/>
</dbReference>
<protein>
    <recommendedName>
        <fullName evidence="12">Cytochrome P450</fullName>
    </recommendedName>
</protein>
<evidence type="ECO:0000256" key="6">
    <source>
        <dbReference type="ARBA" id="ARBA00023002"/>
    </source>
</evidence>
<evidence type="ECO:0000256" key="7">
    <source>
        <dbReference type="ARBA" id="ARBA00023004"/>
    </source>
</evidence>
<evidence type="ECO:0000256" key="4">
    <source>
        <dbReference type="ARBA" id="ARBA00022617"/>
    </source>
</evidence>
<keyword evidence="4" id="KW-0349">Heme</keyword>
<dbReference type="Gene3D" id="1.10.630.10">
    <property type="entry name" value="Cytochrome P450"/>
    <property type="match status" value="1"/>
</dbReference>
<dbReference type="InterPro" id="IPR036396">
    <property type="entry name" value="Cyt_P450_sf"/>
</dbReference>
<keyword evidence="5" id="KW-0479">Metal-binding</keyword>
<name>A0AAW0CFX6_9AGAR</name>
<dbReference type="SUPFAM" id="SSF48264">
    <property type="entry name" value="Cytochrome P450"/>
    <property type="match status" value="1"/>
</dbReference>